<keyword evidence="3" id="KW-1185">Reference proteome</keyword>
<gene>
    <name evidence="2" type="ORF">NOO_LOCUS12189</name>
</gene>
<feature type="non-terminal residue" evidence="2">
    <location>
        <position position="1"/>
    </location>
</feature>
<reference evidence="2 3" key="1">
    <citation type="submission" date="2018-08" db="EMBL/GenBank/DDBJ databases">
        <authorList>
            <person name="Laetsch R D."/>
            <person name="Stevens L."/>
            <person name="Kumar S."/>
            <person name="Blaxter L. M."/>
        </authorList>
    </citation>
    <scope>NUCLEOTIDE SEQUENCE [LARGE SCALE GENOMIC DNA]</scope>
</reference>
<organism evidence="2 3">
    <name type="scientific">Onchocerca ochengi</name>
    <name type="common">Filarial nematode worm</name>
    <dbReference type="NCBI Taxonomy" id="42157"/>
    <lineage>
        <taxon>Eukaryota</taxon>
        <taxon>Metazoa</taxon>
        <taxon>Ecdysozoa</taxon>
        <taxon>Nematoda</taxon>
        <taxon>Chromadorea</taxon>
        <taxon>Rhabditida</taxon>
        <taxon>Spirurina</taxon>
        <taxon>Spiruromorpha</taxon>
        <taxon>Filarioidea</taxon>
        <taxon>Onchocercidae</taxon>
        <taxon>Onchocerca</taxon>
    </lineage>
</organism>
<evidence type="ECO:0000313" key="3">
    <source>
        <dbReference type="Proteomes" id="UP000271087"/>
    </source>
</evidence>
<evidence type="ECO:0000256" key="1">
    <source>
        <dbReference type="SAM" id="MobiDB-lite"/>
    </source>
</evidence>
<dbReference type="EMBL" id="UYRW01009908">
    <property type="protein sequence ID" value="VDM98277.1"/>
    <property type="molecule type" value="Genomic_DNA"/>
</dbReference>
<feature type="region of interest" description="Disordered" evidence="1">
    <location>
        <begin position="1"/>
        <end position="27"/>
    </location>
</feature>
<feature type="compositionally biased region" description="Low complexity" evidence="1">
    <location>
        <begin position="9"/>
        <end position="21"/>
    </location>
</feature>
<sequence length="186" mass="21051">SALAVMKKTAANGPKPTANPKKPNKGKRPCGFCNKDHWDNECRNYPTFKQRMEYLAKIKACLNCLKPGHTTENCNLRKRSCFHCKGPHNTALCCIKYGLQTNESKGQQSNAIVANSITQEINLDEKEVLLLCNEVTVSKPNMPETRKGYGILRHWCANVFHIKGLSRSIEARTNKGRNDNDRHIRK</sequence>
<dbReference type="OrthoDB" id="5867440at2759"/>
<proteinExistence type="predicted"/>
<protein>
    <recommendedName>
        <fullName evidence="4">CCHC-type domain-containing protein</fullName>
    </recommendedName>
</protein>
<dbReference type="Proteomes" id="UP000271087">
    <property type="component" value="Unassembled WGS sequence"/>
</dbReference>
<evidence type="ECO:0000313" key="2">
    <source>
        <dbReference type="EMBL" id="VDM98277.1"/>
    </source>
</evidence>
<accession>A0A3P7KM11</accession>
<dbReference type="AlphaFoldDB" id="A0A3P7KM11"/>
<name>A0A3P7KM11_ONCOC</name>
<evidence type="ECO:0008006" key="4">
    <source>
        <dbReference type="Google" id="ProtNLM"/>
    </source>
</evidence>